<protein>
    <submittedName>
        <fullName evidence="1">Uncharacterized protein</fullName>
    </submittedName>
</protein>
<dbReference type="GeneID" id="28760770"/>
<name>A0A177CXJ2_9PLEO</name>
<sequence>MSCYTYVWQARYDVYRDVWAVAVLKSYRCVRLIVHEAIIKSIFAHEVVDYQDHLQASAAVLRDTVNGICYSDPYLLGYTDKDLQNPQRNHYTPSNSRPNPGGYFLVWPLFLAGMTRTSSRTQRTWISGILEHIGLKMGLKLVMSMSMAMVLAKCDRTQSDGETWLNGDFSAWMQTF</sequence>
<evidence type="ECO:0000313" key="2">
    <source>
        <dbReference type="Proteomes" id="UP000077069"/>
    </source>
</evidence>
<accession>A0A177CXJ2</accession>
<dbReference type="AlphaFoldDB" id="A0A177CXJ2"/>
<gene>
    <name evidence="1" type="ORF">CC84DRAFT_1159614</name>
</gene>
<dbReference type="InParanoid" id="A0A177CXJ2"/>
<organism evidence="1 2">
    <name type="scientific">Paraphaeosphaeria sporulosa</name>
    <dbReference type="NCBI Taxonomy" id="1460663"/>
    <lineage>
        <taxon>Eukaryota</taxon>
        <taxon>Fungi</taxon>
        <taxon>Dikarya</taxon>
        <taxon>Ascomycota</taxon>
        <taxon>Pezizomycotina</taxon>
        <taxon>Dothideomycetes</taxon>
        <taxon>Pleosporomycetidae</taxon>
        <taxon>Pleosporales</taxon>
        <taxon>Massarineae</taxon>
        <taxon>Didymosphaeriaceae</taxon>
        <taxon>Paraphaeosphaeria</taxon>
    </lineage>
</organism>
<dbReference type="PANTHER" id="PTHR38791">
    <property type="entry name" value="ZN(II)2CYS6 TRANSCRIPTION FACTOR (EUROFUNG)-RELATED-RELATED"/>
    <property type="match status" value="1"/>
</dbReference>
<dbReference type="STRING" id="1460663.A0A177CXJ2"/>
<dbReference type="Proteomes" id="UP000077069">
    <property type="component" value="Unassembled WGS sequence"/>
</dbReference>
<keyword evidence="2" id="KW-1185">Reference proteome</keyword>
<evidence type="ECO:0000313" key="1">
    <source>
        <dbReference type="EMBL" id="OAG12275.1"/>
    </source>
</evidence>
<reference evidence="1 2" key="1">
    <citation type="submission" date="2016-05" db="EMBL/GenBank/DDBJ databases">
        <title>Comparative analysis of secretome profiles of manganese(II)-oxidizing ascomycete fungi.</title>
        <authorList>
            <consortium name="DOE Joint Genome Institute"/>
            <person name="Zeiner C.A."/>
            <person name="Purvine S.O."/>
            <person name="Zink E.M."/>
            <person name="Wu S."/>
            <person name="Pasa-Tolic L."/>
            <person name="Chaput D.L."/>
            <person name="Haridas S."/>
            <person name="Grigoriev I.V."/>
            <person name="Santelli C.M."/>
            <person name="Hansel C.M."/>
        </authorList>
    </citation>
    <scope>NUCLEOTIDE SEQUENCE [LARGE SCALE GENOMIC DNA]</scope>
    <source>
        <strain evidence="1 2">AP3s5-JAC2a</strain>
    </source>
</reference>
<dbReference type="EMBL" id="KV441548">
    <property type="protein sequence ID" value="OAG12275.1"/>
    <property type="molecule type" value="Genomic_DNA"/>
</dbReference>
<dbReference type="OrthoDB" id="2991872at2759"/>
<proteinExistence type="predicted"/>
<dbReference type="InterPro" id="IPR053175">
    <property type="entry name" value="DHMBA_Reg_Transcription_Factor"/>
</dbReference>
<dbReference type="RefSeq" id="XP_018042640.1">
    <property type="nucleotide sequence ID" value="XM_018177284.1"/>
</dbReference>